<proteinExistence type="predicted"/>
<dbReference type="EMBL" id="GGEC01079815">
    <property type="protein sequence ID" value="MBX60299.1"/>
    <property type="molecule type" value="Transcribed_RNA"/>
</dbReference>
<accession>A0A2P2Q039</accession>
<name>A0A2P2Q039_RHIMU</name>
<reference evidence="1" key="1">
    <citation type="submission" date="2018-02" db="EMBL/GenBank/DDBJ databases">
        <title>Rhizophora mucronata_Transcriptome.</title>
        <authorList>
            <person name="Meera S.P."/>
            <person name="Sreeshan A."/>
            <person name="Augustine A."/>
        </authorList>
    </citation>
    <scope>NUCLEOTIDE SEQUENCE</scope>
    <source>
        <tissue evidence="1">Leaf</tissue>
    </source>
</reference>
<sequence>MSSNLLTESAISISFLCTTLNPGMITSMHKLNQKSIYGLEINDSRN</sequence>
<dbReference type="AlphaFoldDB" id="A0A2P2Q039"/>
<organism evidence="1">
    <name type="scientific">Rhizophora mucronata</name>
    <name type="common">Asiatic mangrove</name>
    <dbReference type="NCBI Taxonomy" id="61149"/>
    <lineage>
        <taxon>Eukaryota</taxon>
        <taxon>Viridiplantae</taxon>
        <taxon>Streptophyta</taxon>
        <taxon>Embryophyta</taxon>
        <taxon>Tracheophyta</taxon>
        <taxon>Spermatophyta</taxon>
        <taxon>Magnoliopsida</taxon>
        <taxon>eudicotyledons</taxon>
        <taxon>Gunneridae</taxon>
        <taxon>Pentapetalae</taxon>
        <taxon>rosids</taxon>
        <taxon>fabids</taxon>
        <taxon>Malpighiales</taxon>
        <taxon>Rhizophoraceae</taxon>
        <taxon>Rhizophora</taxon>
    </lineage>
</organism>
<evidence type="ECO:0000313" key="1">
    <source>
        <dbReference type="EMBL" id="MBX60299.1"/>
    </source>
</evidence>
<protein>
    <submittedName>
        <fullName evidence="1">Uncharacterized protein</fullName>
    </submittedName>
</protein>